<dbReference type="Gene3D" id="1.10.600.10">
    <property type="entry name" value="Farnesyl Diphosphate Synthase"/>
    <property type="match status" value="1"/>
</dbReference>
<gene>
    <name evidence="6" type="ORF">LLUT_LOCUS36196</name>
</gene>
<dbReference type="InterPro" id="IPR005630">
    <property type="entry name" value="Terpene_synthase_metal-bd"/>
</dbReference>
<keyword evidence="4" id="KW-0456">Lyase</keyword>
<dbReference type="PANTHER" id="PTHR31739:SF3">
    <property type="entry name" value="ENT-KAUR-16-ENE SYNTHASE, CHLOROPLASTIC"/>
    <property type="match status" value="1"/>
</dbReference>
<evidence type="ECO:0000256" key="4">
    <source>
        <dbReference type="ARBA" id="ARBA00023239"/>
    </source>
</evidence>
<evidence type="ECO:0000256" key="1">
    <source>
        <dbReference type="ARBA" id="ARBA00001946"/>
    </source>
</evidence>
<dbReference type="GO" id="GO:0009686">
    <property type="term" value="P:gibberellin biosynthetic process"/>
    <property type="evidence" value="ECO:0007669"/>
    <property type="project" value="TreeGrafter"/>
</dbReference>
<dbReference type="Pfam" id="PF03936">
    <property type="entry name" value="Terpene_synth_C"/>
    <property type="match status" value="1"/>
</dbReference>
<feature type="domain" description="Terpene synthase metal-binding" evidence="5">
    <location>
        <begin position="2"/>
        <end position="56"/>
    </location>
</feature>
<reference evidence="6 7" key="1">
    <citation type="submission" date="2024-03" db="EMBL/GenBank/DDBJ databases">
        <authorList>
            <person name="Martinez-Hernandez J."/>
        </authorList>
    </citation>
    <scope>NUCLEOTIDE SEQUENCE [LARGE SCALE GENOMIC DNA]</scope>
</reference>
<organism evidence="6 7">
    <name type="scientific">Lupinus luteus</name>
    <name type="common">European yellow lupine</name>
    <dbReference type="NCBI Taxonomy" id="3873"/>
    <lineage>
        <taxon>Eukaryota</taxon>
        <taxon>Viridiplantae</taxon>
        <taxon>Streptophyta</taxon>
        <taxon>Embryophyta</taxon>
        <taxon>Tracheophyta</taxon>
        <taxon>Spermatophyta</taxon>
        <taxon>Magnoliopsida</taxon>
        <taxon>eudicotyledons</taxon>
        <taxon>Gunneridae</taxon>
        <taxon>Pentapetalae</taxon>
        <taxon>rosids</taxon>
        <taxon>fabids</taxon>
        <taxon>Fabales</taxon>
        <taxon>Fabaceae</taxon>
        <taxon>Papilionoideae</taxon>
        <taxon>50 kb inversion clade</taxon>
        <taxon>genistoids sensu lato</taxon>
        <taxon>core genistoids</taxon>
        <taxon>Genisteae</taxon>
        <taxon>Lupinus</taxon>
    </lineage>
</organism>
<evidence type="ECO:0000313" key="6">
    <source>
        <dbReference type="EMBL" id="CAL0335136.1"/>
    </source>
</evidence>
<dbReference type="Proteomes" id="UP001497480">
    <property type="component" value="Unassembled WGS sequence"/>
</dbReference>
<dbReference type="PANTHER" id="PTHR31739">
    <property type="entry name" value="ENT-COPALYL DIPHOSPHATE SYNTHASE, CHLOROPLASTIC"/>
    <property type="match status" value="1"/>
</dbReference>
<evidence type="ECO:0000256" key="3">
    <source>
        <dbReference type="ARBA" id="ARBA00022842"/>
    </source>
</evidence>
<dbReference type="GO" id="GO:0009507">
    <property type="term" value="C:chloroplast"/>
    <property type="evidence" value="ECO:0007669"/>
    <property type="project" value="TreeGrafter"/>
</dbReference>
<keyword evidence="7" id="KW-1185">Reference proteome</keyword>
<dbReference type="SUPFAM" id="SSF48576">
    <property type="entry name" value="Terpenoid synthases"/>
    <property type="match status" value="1"/>
</dbReference>
<dbReference type="InterPro" id="IPR008949">
    <property type="entry name" value="Isoprenoid_synthase_dom_sf"/>
</dbReference>
<dbReference type="InterPro" id="IPR050148">
    <property type="entry name" value="Terpene_synthase-like"/>
</dbReference>
<dbReference type="GO" id="GO:0000287">
    <property type="term" value="F:magnesium ion binding"/>
    <property type="evidence" value="ECO:0007669"/>
    <property type="project" value="InterPro"/>
</dbReference>
<accession>A0AAV1YM51</accession>
<proteinExistence type="predicted"/>
<evidence type="ECO:0000259" key="5">
    <source>
        <dbReference type="Pfam" id="PF03936"/>
    </source>
</evidence>
<sequence>MSMSGRLLNDIRGFKRECEEGTLNAVSLHINNGNGLITKEDAIEEMMVTIEDKRRELLKLVLQEKGSVVPRECKELFWKLIRALNLFYIKEDGFSELEMHSTVNAVLKEPIVFHELLEGAQQNVGV</sequence>
<evidence type="ECO:0000313" key="7">
    <source>
        <dbReference type="Proteomes" id="UP001497480"/>
    </source>
</evidence>
<protein>
    <recommendedName>
        <fullName evidence="5">Terpene synthase metal-binding domain-containing protein</fullName>
    </recommendedName>
</protein>
<dbReference type="AlphaFoldDB" id="A0AAV1YM51"/>
<comment type="caution">
    <text evidence="6">The sequence shown here is derived from an EMBL/GenBank/DDBJ whole genome shotgun (WGS) entry which is preliminary data.</text>
</comment>
<keyword evidence="3" id="KW-0460">Magnesium</keyword>
<dbReference type="EMBL" id="CAXHTB010000026">
    <property type="protein sequence ID" value="CAL0335136.1"/>
    <property type="molecule type" value="Genomic_DNA"/>
</dbReference>
<comment type="cofactor">
    <cofactor evidence="1">
        <name>Mg(2+)</name>
        <dbReference type="ChEBI" id="CHEBI:18420"/>
    </cofactor>
</comment>
<name>A0AAV1YM51_LUPLU</name>
<evidence type="ECO:0000256" key="2">
    <source>
        <dbReference type="ARBA" id="ARBA00022723"/>
    </source>
</evidence>
<dbReference type="GO" id="GO:0010333">
    <property type="term" value="F:terpene synthase activity"/>
    <property type="evidence" value="ECO:0007669"/>
    <property type="project" value="InterPro"/>
</dbReference>
<keyword evidence="2" id="KW-0479">Metal-binding</keyword>